<dbReference type="AlphaFoldDB" id="A0A1G1XL73"/>
<reference evidence="2 3" key="1">
    <citation type="journal article" date="2016" name="Nat. Commun.">
        <title>Thousands of microbial genomes shed light on interconnected biogeochemical processes in an aquifer system.</title>
        <authorList>
            <person name="Anantharaman K."/>
            <person name="Brown C.T."/>
            <person name="Hug L.A."/>
            <person name="Sharon I."/>
            <person name="Castelle C.J."/>
            <person name="Probst A.J."/>
            <person name="Thomas B.C."/>
            <person name="Singh A."/>
            <person name="Wilkins M.J."/>
            <person name="Karaoz U."/>
            <person name="Brodie E.L."/>
            <person name="Williams K.H."/>
            <person name="Hubbard S.S."/>
            <person name="Banfield J.F."/>
        </authorList>
    </citation>
    <scope>NUCLEOTIDE SEQUENCE [LARGE SCALE GENOMIC DNA]</scope>
</reference>
<evidence type="ECO:0000256" key="1">
    <source>
        <dbReference type="SAM" id="MobiDB-lite"/>
    </source>
</evidence>
<sequence>MKKYGGEVLAGMHTETRRGYNGKFTLAISFGNQENTQNQIQSVISNLANLKDILKAQMQARKKSEQPIEDEIEESWALKLILDLSNQEKHGYPLKRSKRSKKDPMISNIQTSMGPSDRPDNVIYTASDGAKALNVMISIHADIVNSNGIDICTLDRLINQAVSDWENVIKKFDLAFLHQTE</sequence>
<organism evidence="2 3">
    <name type="scientific">Candidatus Brennerbacteria bacterium RIFOXYD1_FULL_41_16</name>
    <dbReference type="NCBI Taxonomy" id="1797529"/>
    <lineage>
        <taxon>Bacteria</taxon>
        <taxon>Candidatus Brenneribacteriota</taxon>
    </lineage>
</organism>
<comment type="caution">
    <text evidence="2">The sequence shown here is derived from an EMBL/GenBank/DDBJ whole genome shotgun (WGS) entry which is preliminary data.</text>
</comment>
<feature type="region of interest" description="Disordered" evidence="1">
    <location>
        <begin position="93"/>
        <end position="121"/>
    </location>
</feature>
<dbReference type="Proteomes" id="UP000178570">
    <property type="component" value="Unassembled WGS sequence"/>
</dbReference>
<protein>
    <submittedName>
        <fullName evidence="2">Uncharacterized protein</fullName>
    </submittedName>
</protein>
<gene>
    <name evidence="2" type="ORF">A2570_03740</name>
</gene>
<dbReference type="EMBL" id="MHHY01000009">
    <property type="protein sequence ID" value="OGY40360.1"/>
    <property type="molecule type" value="Genomic_DNA"/>
</dbReference>
<evidence type="ECO:0000313" key="2">
    <source>
        <dbReference type="EMBL" id="OGY40360.1"/>
    </source>
</evidence>
<evidence type="ECO:0000313" key="3">
    <source>
        <dbReference type="Proteomes" id="UP000178570"/>
    </source>
</evidence>
<name>A0A1G1XL73_9BACT</name>
<accession>A0A1G1XL73</accession>
<proteinExistence type="predicted"/>